<organism evidence="1">
    <name type="scientific">Rhizophora mucronata</name>
    <name type="common">Asiatic mangrove</name>
    <dbReference type="NCBI Taxonomy" id="61149"/>
    <lineage>
        <taxon>Eukaryota</taxon>
        <taxon>Viridiplantae</taxon>
        <taxon>Streptophyta</taxon>
        <taxon>Embryophyta</taxon>
        <taxon>Tracheophyta</taxon>
        <taxon>Spermatophyta</taxon>
        <taxon>Magnoliopsida</taxon>
        <taxon>eudicotyledons</taxon>
        <taxon>Gunneridae</taxon>
        <taxon>Pentapetalae</taxon>
        <taxon>rosids</taxon>
        <taxon>fabids</taxon>
        <taxon>Malpighiales</taxon>
        <taxon>Rhizophoraceae</taxon>
        <taxon>Rhizophora</taxon>
    </lineage>
</organism>
<sequence>MIGSSDVRDKSSYSHGRARDQVLAFVSLFFAGEQETKCRHLSLCSLLLTLEVLKEEMILAVN</sequence>
<dbReference type="AlphaFoldDB" id="A0A2P2L0Q3"/>
<proteinExistence type="predicted"/>
<accession>A0A2P2L0Q3</accession>
<evidence type="ECO:0000313" key="1">
    <source>
        <dbReference type="EMBL" id="MBX11557.1"/>
    </source>
</evidence>
<dbReference type="EMBL" id="GGEC01031073">
    <property type="protein sequence ID" value="MBX11557.1"/>
    <property type="molecule type" value="Transcribed_RNA"/>
</dbReference>
<protein>
    <submittedName>
        <fullName evidence="1">Uncharacterized protein MANES_01G073400</fullName>
    </submittedName>
</protein>
<reference evidence="1" key="1">
    <citation type="submission" date="2018-02" db="EMBL/GenBank/DDBJ databases">
        <title>Rhizophora mucronata_Transcriptome.</title>
        <authorList>
            <person name="Meera S.P."/>
            <person name="Sreeshan A."/>
            <person name="Augustine A."/>
        </authorList>
    </citation>
    <scope>NUCLEOTIDE SEQUENCE</scope>
    <source>
        <tissue evidence="1">Leaf</tissue>
    </source>
</reference>
<name>A0A2P2L0Q3_RHIMU</name>